<keyword evidence="2" id="KW-1185">Reference proteome</keyword>
<dbReference type="PANTHER" id="PTHR43721:SF22">
    <property type="entry name" value="ELONGATION FACTOR TU, MITOCHONDRIAL"/>
    <property type="match status" value="1"/>
</dbReference>
<protein>
    <submittedName>
        <fullName evidence="1">Uncharacterized protein</fullName>
    </submittedName>
</protein>
<comment type="caution">
    <text evidence="1">The sequence shown here is derived from an EMBL/GenBank/DDBJ whole genome shotgun (WGS) entry which is preliminary data.</text>
</comment>
<accession>A0ABR1ZVX0</accession>
<organism evidence="1 2">
    <name type="scientific">Hibiscus sabdariffa</name>
    <name type="common">roselle</name>
    <dbReference type="NCBI Taxonomy" id="183260"/>
    <lineage>
        <taxon>Eukaryota</taxon>
        <taxon>Viridiplantae</taxon>
        <taxon>Streptophyta</taxon>
        <taxon>Embryophyta</taxon>
        <taxon>Tracheophyta</taxon>
        <taxon>Spermatophyta</taxon>
        <taxon>Magnoliopsida</taxon>
        <taxon>eudicotyledons</taxon>
        <taxon>Gunneridae</taxon>
        <taxon>Pentapetalae</taxon>
        <taxon>rosids</taxon>
        <taxon>malvids</taxon>
        <taxon>Malvales</taxon>
        <taxon>Malvaceae</taxon>
        <taxon>Malvoideae</taxon>
        <taxon>Hibiscus</taxon>
    </lineage>
</organism>
<sequence length="255" mass="28817">MLVFLNKKDLVDDELLQLDKLEVRKLFCSYDFTDNDVPIVFGFALLASQALMANPSYKSAQFLMSTINVIVKVTTIMNDKVVIPRFPSSTMASVSSDPLAVEEKIMAREAVKLVLPWSTWLTWPTYDLARDESFSPPIFCRITCRNKKTSYTFKKDSRILHQKEKKISYPIKNDSAILKKNSPDVNICTIGYVNHDKTSLTASPAMAFAYTTKRNRGYVHLDFCGHGDYVKYMITQDDRIDGAILLGSRADGSKA</sequence>
<dbReference type="EMBL" id="JBBPBN010000531">
    <property type="protein sequence ID" value="KAK8484857.1"/>
    <property type="molecule type" value="Genomic_DNA"/>
</dbReference>
<dbReference type="Proteomes" id="UP001396334">
    <property type="component" value="Unassembled WGS sequence"/>
</dbReference>
<proteinExistence type="predicted"/>
<dbReference type="InterPro" id="IPR050055">
    <property type="entry name" value="EF-Tu_GTPase"/>
</dbReference>
<name>A0ABR1ZVX0_9ROSI</name>
<dbReference type="PANTHER" id="PTHR43721">
    <property type="entry name" value="ELONGATION FACTOR TU-RELATED"/>
    <property type="match status" value="1"/>
</dbReference>
<evidence type="ECO:0000313" key="1">
    <source>
        <dbReference type="EMBL" id="KAK8484857.1"/>
    </source>
</evidence>
<dbReference type="InterPro" id="IPR027417">
    <property type="entry name" value="P-loop_NTPase"/>
</dbReference>
<dbReference type="SUPFAM" id="SSF52540">
    <property type="entry name" value="P-loop containing nucleoside triphosphate hydrolases"/>
    <property type="match status" value="1"/>
</dbReference>
<evidence type="ECO:0000313" key="2">
    <source>
        <dbReference type="Proteomes" id="UP001396334"/>
    </source>
</evidence>
<gene>
    <name evidence="1" type="ORF">V6N11_057087</name>
</gene>
<reference evidence="1 2" key="1">
    <citation type="journal article" date="2024" name="G3 (Bethesda)">
        <title>Genome assembly of Hibiscus sabdariffa L. provides insights into metabolisms of medicinal natural products.</title>
        <authorList>
            <person name="Kim T."/>
        </authorList>
    </citation>
    <scope>NUCLEOTIDE SEQUENCE [LARGE SCALE GENOMIC DNA]</scope>
    <source>
        <strain evidence="1">TK-2024</strain>
        <tissue evidence="1">Old leaves</tissue>
    </source>
</reference>